<feature type="compositionally biased region" description="Basic residues" evidence="10">
    <location>
        <begin position="1012"/>
        <end position="1028"/>
    </location>
</feature>
<evidence type="ECO:0000256" key="2">
    <source>
        <dbReference type="ARBA" id="ARBA00008174"/>
    </source>
</evidence>
<keyword evidence="7" id="KW-0539">Nucleus</keyword>
<keyword evidence="8" id="KW-0469">Meiosis</keyword>
<dbReference type="Proteomes" id="UP000009328">
    <property type="component" value="Unassembled WGS sequence"/>
</dbReference>
<evidence type="ECO:0000256" key="10">
    <source>
        <dbReference type="SAM" id="MobiDB-lite"/>
    </source>
</evidence>
<keyword evidence="6" id="KW-0234">DNA repair</keyword>
<evidence type="ECO:0000256" key="7">
    <source>
        <dbReference type="ARBA" id="ARBA00023242"/>
    </source>
</evidence>
<accession>K0KRV0</accession>
<feature type="compositionally biased region" description="Basic and acidic residues" evidence="10">
    <location>
        <begin position="1233"/>
        <end position="1248"/>
    </location>
</feature>
<dbReference type="FunCoup" id="K0KRV0">
    <property type="interactions" value="68"/>
</dbReference>
<feature type="region of interest" description="Disordered" evidence="10">
    <location>
        <begin position="306"/>
        <end position="330"/>
    </location>
</feature>
<feature type="compositionally biased region" description="Basic and acidic residues" evidence="10">
    <location>
        <begin position="1077"/>
        <end position="1086"/>
    </location>
</feature>
<dbReference type="GO" id="GO:0051321">
    <property type="term" value="P:meiotic cell cycle"/>
    <property type="evidence" value="ECO:0007669"/>
    <property type="project" value="UniProtKB-KW"/>
</dbReference>
<keyword evidence="13" id="KW-1185">Reference proteome</keyword>
<gene>
    <name evidence="12" type="ORF">BN7_3632</name>
</gene>
<dbReference type="GO" id="GO:0003677">
    <property type="term" value="F:DNA binding"/>
    <property type="evidence" value="ECO:0007669"/>
    <property type="project" value="TreeGrafter"/>
</dbReference>
<evidence type="ECO:0000256" key="3">
    <source>
        <dbReference type="ARBA" id="ARBA00021529"/>
    </source>
</evidence>
<evidence type="ECO:0000256" key="1">
    <source>
        <dbReference type="ARBA" id="ARBA00004123"/>
    </source>
</evidence>
<comment type="caution">
    <text evidence="12">The sequence shown here is derived from an EMBL/GenBank/DDBJ whole genome shotgun (WGS) entry which is preliminary data.</text>
</comment>
<feature type="region of interest" description="Disordered" evidence="10">
    <location>
        <begin position="1110"/>
        <end position="1306"/>
    </location>
</feature>
<keyword evidence="4" id="KW-0227">DNA damage</keyword>
<dbReference type="InParanoid" id="K0KRV0"/>
<dbReference type="GO" id="GO:0000076">
    <property type="term" value="P:DNA replication checkpoint signaling"/>
    <property type="evidence" value="ECO:0007669"/>
    <property type="project" value="TreeGrafter"/>
</dbReference>
<evidence type="ECO:0000313" key="13">
    <source>
        <dbReference type="Proteomes" id="UP000009328"/>
    </source>
</evidence>
<feature type="compositionally biased region" description="Basic and acidic residues" evidence="10">
    <location>
        <begin position="620"/>
        <end position="629"/>
    </location>
</feature>
<dbReference type="GO" id="GO:0043111">
    <property type="term" value="P:replication fork arrest"/>
    <property type="evidence" value="ECO:0007669"/>
    <property type="project" value="TreeGrafter"/>
</dbReference>
<name>K0KRV0_WICCF</name>
<evidence type="ECO:0000259" key="11">
    <source>
        <dbReference type="Pfam" id="PF04821"/>
    </source>
</evidence>
<evidence type="ECO:0000256" key="5">
    <source>
        <dbReference type="ARBA" id="ARBA00022880"/>
    </source>
</evidence>
<feature type="compositionally biased region" description="Basic residues" evidence="10">
    <location>
        <begin position="1043"/>
        <end position="1052"/>
    </location>
</feature>
<feature type="region of interest" description="Disordered" evidence="10">
    <location>
        <begin position="612"/>
        <end position="645"/>
    </location>
</feature>
<evidence type="ECO:0000313" key="12">
    <source>
        <dbReference type="EMBL" id="CCH44073.1"/>
    </source>
</evidence>
<dbReference type="PANTHER" id="PTHR22940:SF4">
    <property type="entry name" value="PROTEIN TIMELESS HOMOLOG"/>
    <property type="match status" value="1"/>
</dbReference>
<dbReference type="STRING" id="1206466.K0KRV0"/>
<sequence length="1306" mass="147881">MTEVAERPHVPLGFEIDSENSTLAVQIKSFIAVLASALGGLDYSSESATPPYKLGDEAFACLKDILKWIRNYDKDNHTLEVSIACAESGLVINDLIVILCEWEAGTLNKDAPSFVRSLNDKIALACLEILVPLTWELELKEGMYKDELEHYTSLKKHQVNYKKHILSYRNGRTLKAIVKIALPIIAKDKRDRSTRDTGILKLCVLFFRNVLAIEPAPVTKETSKALKPGQIAQNLPLGVNYEDIGLDAVLTAFEDNLVFQFLLTICGSITGEYDASILSFALLEMVYGLTRGVQASHMIDPTTALSERNRVGLSGPAPSSASTATNESTTSLGLSELLSEEKNMNSKRVLQNGSTRHGRFGTLVSLQTPDQGRLTISGQKGLSENQNTIAAFDSRKQWHKSKQFKYDSDDYVIFAPVSLSKQPRNILNKFANDFLDGAFNPLINATARELSSESTPQSRANTSKIHFLLVVAWFLEAERARNGLKTDDIDYGLVTAGLNERTFILLLKYLAESELEKNWPLSHAGMITFKEVLKTVNRMGTSENEDDKDVSLNIKERLFHKNEVLAELTKLPKIAHKHSPNYVNNCVELVHVVISTLEEFSNENMPLFIQHNRKSRKKKNVTEEQRDIDDINSGDEEEINSRGKQMSKERKFNFDSYQRQFVSTESIDTYISYLNRYEDLKESEIKRAIQFLHRVFVTQKNTTMLFRMDFMLLLHTLLSKDGLPRKSHIRKHVSQFLSYFMKKLKKSLESTPSLYIELLFKPLASKETRHFMLHGELYAEKKSIKKSNKYAIIKGQNEMELEKKVSILVAALIDDDMKAHVEWIGEELERIVIDRLETAESDVQQHKDSVDIDGIENFSSEPVQHKDYKITSQNTTFANSLVTNPKIRYLLDLADVDLPSQTDEDCIFKSTSNQMRLSETLTYIKMYLMQAVDFGENKSANDFIKIKKIGGLYQDDFSDIDNDYGNDDYDSDEEVAFEVAGTRKNEGYNDDILDQLEDKIGQADGSSAKGVAKSKNKPGRSVSSRRKRVSDDSDSESEDDRPRRTKKKRRNRGAALPYHDVSGDEEEGARRKAPPKVQEHVSDKYVNDSADESEDEEFFAREERLRKILLKNNGTLGPEQLKEFLSSKTDGADTGDENEQDTSKPKSKETISDSEDDELSETEEPKKKNITSDRFDSDSENEGEKEASKEDDISKSNLADDSDQENDFDPFDLGINEKPSEFTNNTSLSQKSNNDESSRSSDTEKHIETIIIEEDNDSDDMDMLLGDEDDEIDIKSEDEQQDKVDIDEVPAPRRKGKVIFSDDDDE</sequence>
<feature type="compositionally biased region" description="Acidic residues" evidence="10">
    <location>
        <begin position="1200"/>
        <end position="1210"/>
    </location>
</feature>
<dbReference type="InterPro" id="IPR006906">
    <property type="entry name" value="Timeless_N"/>
</dbReference>
<dbReference type="Pfam" id="PF04821">
    <property type="entry name" value="TIMELESS"/>
    <property type="match status" value="1"/>
</dbReference>
<evidence type="ECO:0000256" key="6">
    <source>
        <dbReference type="ARBA" id="ARBA00023204"/>
    </source>
</evidence>
<keyword evidence="5" id="KW-0236">DNA replication inhibitor</keyword>
<dbReference type="InterPro" id="IPR044998">
    <property type="entry name" value="Timeless"/>
</dbReference>
<feature type="domain" description="Timeless N-terminal" evidence="11">
    <location>
        <begin position="51"/>
        <end position="365"/>
    </location>
</feature>
<keyword evidence="9" id="KW-0131">Cell cycle</keyword>
<feature type="compositionally biased region" description="Low complexity" evidence="10">
    <location>
        <begin position="314"/>
        <end position="330"/>
    </location>
</feature>
<feature type="compositionally biased region" description="Polar residues" evidence="10">
    <location>
        <begin position="1221"/>
        <end position="1232"/>
    </location>
</feature>
<comment type="subcellular location">
    <subcellularLocation>
        <location evidence="1">Nucleus</location>
    </subcellularLocation>
</comment>
<feature type="compositionally biased region" description="Basic and acidic residues" evidence="10">
    <location>
        <begin position="1163"/>
        <end position="1194"/>
    </location>
</feature>
<feature type="compositionally biased region" description="Acidic residues" evidence="10">
    <location>
        <begin position="1152"/>
        <end position="1162"/>
    </location>
</feature>
<reference evidence="12 13" key="1">
    <citation type="journal article" date="2012" name="Eukaryot. Cell">
        <title>Draft genome sequence of Wickerhamomyces ciferrii NRRL Y-1031 F-60-10.</title>
        <authorList>
            <person name="Schneider J."/>
            <person name="Andrea H."/>
            <person name="Blom J."/>
            <person name="Jaenicke S."/>
            <person name="Ruckert C."/>
            <person name="Schorsch C."/>
            <person name="Szczepanowski R."/>
            <person name="Farwick M."/>
            <person name="Goesmann A."/>
            <person name="Puhler A."/>
            <person name="Schaffer S."/>
            <person name="Tauch A."/>
            <person name="Kohler T."/>
            <person name="Brinkrolf K."/>
        </authorList>
    </citation>
    <scope>NUCLEOTIDE SEQUENCE [LARGE SCALE GENOMIC DNA]</scope>
    <source>
        <strain evidence="13">ATCC 14091 / BCRC 22168 / CBS 111 / JCM 3599 / NBRC 0793 / NRRL Y-1031 F-60-10</strain>
    </source>
</reference>
<dbReference type="GO" id="GO:0031298">
    <property type="term" value="C:replication fork protection complex"/>
    <property type="evidence" value="ECO:0007669"/>
    <property type="project" value="TreeGrafter"/>
</dbReference>
<feature type="compositionally biased region" description="Acidic residues" evidence="10">
    <location>
        <begin position="1251"/>
        <end position="1272"/>
    </location>
</feature>
<comment type="similarity">
    <text evidence="2">Belongs to the timeless family.</text>
</comment>
<dbReference type="eggNOG" id="KOG1974">
    <property type="taxonomic scope" value="Eukaryota"/>
</dbReference>
<dbReference type="GO" id="GO:0006281">
    <property type="term" value="P:DNA repair"/>
    <property type="evidence" value="ECO:0007669"/>
    <property type="project" value="UniProtKB-KW"/>
</dbReference>
<dbReference type="EMBL" id="CAIF01000108">
    <property type="protein sequence ID" value="CCH44073.1"/>
    <property type="molecule type" value="Genomic_DNA"/>
</dbReference>
<proteinExistence type="inferred from homology"/>
<evidence type="ECO:0000256" key="8">
    <source>
        <dbReference type="ARBA" id="ARBA00023254"/>
    </source>
</evidence>
<feature type="compositionally biased region" description="Basic and acidic residues" evidence="10">
    <location>
        <begin position="1273"/>
        <end position="1286"/>
    </location>
</feature>
<dbReference type="HOGENOM" id="CLU_008440_0_0_1"/>
<evidence type="ECO:0000256" key="4">
    <source>
        <dbReference type="ARBA" id="ARBA00022763"/>
    </source>
</evidence>
<protein>
    <recommendedName>
        <fullName evidence="3">Topoisomerase 1-associated factor 1</fullName>
    </recommendedName>
</protein>
<evidence type="ECO:0000256" key="9">
    <source>
        <dbReference type="ARBA" id="ARBA00023306"/>
    </source>
</evidence>
<feature type="region of interest" description="Disordered" evidence="10">
    <location>
        <begin position="1003"/>
        <end position="1098"/>
    </location>
</feature>
<dbReference type="PANTHER" id="PTHR22940">
    <property type="entry name" value="TIMEOUT/TIMELESS-2"/>
    <property type="match status" value="1"/>
</dbReference>
<organism evidence="12 13">
    <name type="scientific">Wickerhamomyces ciferrii (strain ATCC 14091 / BCRC 22168 / CBS 111 / JCM 3599 / NBRC 0793 / NRRL Y-1031 F-60-10)</name>
    <name type="common">Yeast</name>
    <name type="synonym">Pichia ciferrii</name>
    <dbReference type="NCBI Taxonomy" id="1206466"/>
    <lineage>
        <taxon>Eukaryota</taxon>
        <taxon>Fungi</taxon>
        <taxon>Dikarya</taxon>
        <taxon>Ascomycota</taxon>
        <taxon>Saccharomycotina</taxon>
        <taxon>Saccharomycetes</taxon>
        <taxon>Phaffomycetales</taxon>
        <taxon>Wickerhamomycetaceae</taxon>
        <taxon>Wickerhamomyces</taxon>
    </lineage>
</organism>
<feature type="compositionally biased region" description="Basic and acidic residues" evidence="10">
    <location>
        <begin position="1141"/>
        <end position="1151"/>
    </location>
</feature>